<protein>
    <submittedName>
        <fullName evidence="9">Recombinase family protein</fullName>
    </submittedName>
    <submittedName>
        <fullName evidence="10">Site-specific DNA recombinase</fullName>
    </submittedName>
</protein>
<evidence type="ECO:0000256" key="4">
    <source>
        <dbReference type="PIRSR" id="PIRSR606118-50"/>
    </source>
</evidence>
<accession>A0A1N7HT08</accession>
<dbReference type="PROSITE" id="PS51737">
    <property type="entry name" value="RECOMBINASE_DNA_BIND"/>
    <property type="match status" value="1"/>
</dbReference>
<evidence type="ECO:0000256" key="5">
    <source>
        <dbReference type="PROSITE-ProRule" id="PRU10137"/>
    </source>
</evidence>
<dbReference type="OrthoDB" id="9815006at2"/>
<dbReference type="Proteomes" id="UP000186106">
    <property type="component" value="Unassembled WGS sequence"/>
</dbReference>
<dbReference type="PANTHER" id="PTHR30461">
    <property type="entry name" value="DNA-INVERTASE FROM LAMBDOID PROPHAGE"/>
    <property type="match status" value="1"/>
</dbReference>
<organism evidence="10 11">
    <name type="scientific">Chryseobacterium joostei</name>
    <dbReference type="NCBI Taxonomy" id="112234"/>
    <lineage>
        <taxon>Bacteria</taxon>
        <taxon>Pseudomonadati</taxon>
        <taxon>Bacteroidota</taxon>
        <taxon>Flavobacteriia</taxon>
        <taxon>Flavobacteriales</taxon>
        <taxon>Weeksellaceae</taxon>
        <taxon>Chryseobacterium group</taxon>
        <taxon>Chryseobacterium</taxon>
    </lineage>
</organism>
<dbReference type="Pfam" id="PF07508">
    <property type="entry name" value="Recombinase"/>
    <property type="match status" value="1"/>
</dbReference>
<evidence type="ECO:0000313" key="10">
    <source>
        <dbReference type="EMBL" id="SIS27888.1"/>
    </source>
</evidence>
<dbReference type="GO" id="GO:0003677">
    <property type="term" value="F:DNA binding"/>
    <property type="evidence" value="ECO:0007669"/>
    <property type="project" value="UniProtKB-KW"/>
</dbReference>
<dbReference type="PROSITE" id="PS00397">
    <property type="entry name" value="RECOMBINASES_1"/>
    <property type="match status" value="1"/>
</dbReference>
<evidence type="ECO:0000313" key="11">
    <source>
        <dbReference type="Proteomes" id="UP000186106"/>
    </source>
</evidence>
<reference evidence="9 12" key="2">
    <citation type="submission" date="2018-11" db="EMBL/GenBank/DDBJ databases">
        <title>Proposal to divide the Flavobacteriaceae and reorganize its genera based on Amino Acid Identity values calculated from whole genome sequences.</title>
        <authorList>
            <person name="Nicholson A.C."/>
            <person name="Gulvik C.A."/>
            <person name="Whitney A.M."/>
            <person name="Humrighouse B.W."/>
            <person name="Bell M."/>
            <person name="Holmes B."/>
            <person name="Steigerwalt A.G."/>
            <person name="Villarma A."/>
            <person name="Sheth M."/>
            <person name="Batra D."/>
            <person name="Pryor J."/>
            <person name="Bernardet J.-F."/>
            <person name="Hugo C."/>
            <person name="Kampfer P."/>
            <person name="Newman J."/>
            <person name="McQuiston J.R."/>
        </authorList>
    </citation>
    <scope>NUCLEOTIDE SEQUENCE [LARGE SCALE GENOMIC DNA]</scope>
    <source>
        <strain evidence="9 12">DSM 16927</strain>
    </source>
</reference>
<dbReference type="InterPro" id="IPR036162">
    <property type="entry name" value="Resolvase-like_N_sf"/>
</dbReference>
<gene>
    <name evidence="9" type="ORF">EG359_06240</name>
    <name evidence="10" type="ORF">SAMN05421768_101109</name>
</gene>
<evidence type="ECO:0000259" key="7">
    <source>
        <dbReference type="PROSITE" id="PS51736"/>
    </source>
</evidence>
<dbReference type="RefSeq" id="WP_076350942.1">
    <property type="nucleotide sequence ID" value="NZ_CP033926.1"/>
</dbReference>
<evidence type="ECO:0000313" key="9">
    <source>
        <dbReference type="EMBL" id="AZA99229.1"/>
    </source>
</evidence>
<dbReference type="AlphaFoldDB" id="A0A1N7HT08"/>
<dbReference type="Pfam" id="PF00239">
    <property type="entry name" value="Resolvase"/>
    <property type="match status" value="1"/>
</dbReference>
<reference evidence="10 11" key="1">
    <citation type="submission" date="2017-01" db="EMBL/GenBank/DDBJ databases">
        <authorList>
            <person name="Mah S.A."/>
            <person name="Swanson W.J."/>
            <person name="Moy G.W."/>
            <person name="Vacquier V.D."/>
        </authorList>
    </citation>
    <scope>NUCLEOTIDE SEQUENCE [LARGE SCALE GENOMIC DNA]</scope>
    <source>
        <strain evidence="10 11">DSM 16927</strain>
    </source>
</reference>
<dbReference type="InterPro" id="IPR006118">
    <property type="entry name" value="Recombinase_CS"/>
</dbReference>
<name>A0A1N7HT08_9FLAO</name>
<dbReference type="CDD" id="cd00338">
    <property type="entry name" value="Ser_Recombinase"/>
    <property type="match status" value="1"/>
</dbReference>
<feature type="coiled-coil region" evidence="6">
    <location>
        <begin position="367"/>
        <end position="429"/>
    </location>
</feature>
<evidence type="ECO:0000256" key="1">
    <source>
        <dbReference type="ARBA" id="ARBA00022908"/>
    </source>
</evidence>
<dbReference type="STRING" id="112234.SAMN05421768_101109"/>
<dbReference type="PANTHER" id="PTHR30461:SF2">
    <property type="entry name" value="SERINE RECOMBINASE PINE-RELATED"/>
    <property type="match status" value="1"/>
</dbReference>
<evidence type="ECO:0000256" key="2">
    <source>
        <dbReference type="ARBA" id="ARBA00023125"/>
    </source>
</evidence>
<feature type="domain" description="Resolvase/invertase-type recombinase catalytic" evidence="7">
    <location>
        <begin position="3"/>
        <end position="151"/>
    </location>
</feature>
<dbReference type="EMBL" id="CP033926">
    <property type="protein sequence ID" value="AZA99229.1"/>
    <property type="molecule type" value="Genomic_DNA"/>
</dbReference>
<evidence type="ECO:0000256" key="3">
    <source>
        <dbReference type="ARBA" id="ARBA00023172"/>
    </source>
</evidence>
<dbReference type="InterPro" id="IPR050639">
    <property type="entry name" value="SSR_resolvase"/>
</dbReference>
<dbReference type="SUPFAM" id="SSF53041">
    <property type="entry name" value="Resolvase-like"/>
    <property type="match status" value="1"/>
</dbReference>
<dbReference type="InterPro" id="IPR006119">
    <property type="entry name" value="Resolv_N"/>
</dbReference>
<evidence type="ECO:0000259" key="8">
    <source>
        <dbReference type="PROSITE" id="PS51737"/>
    </source>
</evidence>
<feature type="active site" description="O-(5'-phospho-DNA)-serine intermediate" evidence="4 5">
    <location>
        <position position="11"/>
    </location>
</feature>
<dbReference type="GO" id="GO:0000150">
    <property type="term" value="F:DNA strand exchange activity"/>
    <property type="evidence" value="ECO:0007669"/>
    <property type="project" value="InterPro"/>
</dbReference>
<dbReference type="Gene3D" id="3.90.1750.20">
    <property type="entry name" value="Putative Large Serine Recombinase, Chain B, Domain 2"/>
    <property type="match status" value="1"/>
</dbReference>
<keyword evidence="2" id="KW-0238">DNA-binding</keyword>
<dbReference type="InterPro" id="IPR011109">
    <property type="entry name" value="DNA_bind_recombinase_dom"/>
</dbReference>
<proteinExistence type="predicted"/>
<dbReference type="EMBL" id="FTNZ01000001">
    <property type="protein sequence ID" value="SIS27888.1"/>
    <property type="molecule type" value="Genomic_DNA"/>
</dbReference>
<dbReference type="InterPro" id="IPR038109">
    <property type="entry name" value="DNA_bind_recomb_sf"/>
</dbReference>
<keyword evidence="1" id="KW-0229">DNA integration</keyword>
<dbReference type="SMART" id="SM00857">
    <property type="entry name" value="Resolvase"/>
    <property type="match status" value="1"/>
</dbReference>
<dbReference type="KEGG" id="cjt:EG359_06240"/>
<sequence>MIIADLYIRVSTDEQAEKGYSQRDQDERLRRYCTNNDISINRVIYEDHSAKSFERPEWKKYLLEIKKKSHKSSLVLFTKWDRFSRNTGDAYQMISLLQKNHIIPQAIEQPLDMSVPENKLMLAIYLSTPEVENDRRALNTFHGMRRAKKEGRLMGIAPYGYINRSHEDGKKYIAIKDPEASNIIWAFNEISKGHIPADHVRLQMNKREGVSMSRSAFAKAMRNPVYCGKIYIEDYKQEEAYYTEGKHEALISERLFNQVQYIMDKKRKVEGPGGRVLGNERFPLRGLLVCPRCGKNLTASGAKGKSRTYYYYHCHYKCGFRFDSDKLNELFEFEISKLEYNPIIKELMKEILLDNYKQFTCDIEAKRKSISKEINLLNEKVANARDKYLVDKLDEEDYKEIKRITKSQIEQLEQELQQMVSDSKELDIRTKIENALDGMENLVNLYQQGDLQTKRTIGCLIFPQKVEFDGKSFQTPKMNIVAQCIYQYNNGLGNKKNRHRRVKSSNVGLVNLTVGYSNSFFTDLESVFKLCC</sequence>
<evidence type="ECO:0000256" key="6">
    <source>
        <dbReference type="SAM" id="Coils"/>
    </source>
</evidence>
<keyword evidence="6" id="KW-0175">Coiled coil</keyword>
<dbReference type="GO" id="GO:0015074">
    <property type="term" value="P:DNA integration"/>
    <property type="evidence" value="ECO:0007669"/>
    <property type="project" value="UniProtKB-KW"/>
</dbReference>
<keyword evidence="12" id="KW-1185">Reference proteome</keyword>
<keyword evidence="3" id="KW-0233">DNA recombination</keyword>
<dbReference type="Gene3D" id="3.40.50.1390">
    <property type="entry name" value="Resolvase, N-terminal catalytic domain"/>
    <property type="match status" value="1"/>
</dbReference>
<dbReference type="PROSITE" id="PS51736">
    <property type="entry name" value="RECOMBINASES_3"/>
    <property type="match status" value="1"/>
</dbReference>
<dbReference type="Proteomes" id="UP000279541">
    <property type="component" value="Chromosome"/>
</dbReference>
<dbReference type="InterPro" id="IPR025827">
    <property type="entry name" value="Zn_ribbon_recom_dom"/>
</dbReference>
<dbReference type="Pfam" id="PF13408">
    <property type="entry name" value="Zn_ribbon_recom"/>
    <property type="match status" value="1"/>
</dbReference>
<feature type="domain" description="Recombinase" evidence="8">
    <location>
        <begin position="158"/>
        <end position="269"/>
    </location>
</feature>
<evidence type="ECO:0000313" key="12">
    <source>
        <dbReference type="Proteomes" id="UP000279541"/>
    </source>
</evidence>